<name>A0ABP9PE17_9ACTN</name>
<protein>
    <submittedName>
        <fullName evidence="3">Uncharacterized protein</fullName>
    </submittedName>
</protein>
<evidence type="ECO:0000256" key="1">
    <source>
        <dbReference type="SAM" id="MobiDB-lite"/>
    </source>
</evidence>
<keyword evidence="4" id="KW-1185">Reference proteome</keyword>
<accession>A0ABP9PE17</accession>
<dbReference type="Proteomes" id="UP001500221">
    <property type="component" value="Unassembled WGS sequence"/>
</dbReference>
<gene>
    <name evidence="3" type="ORF">GCM10023340_12560</name>
</gene>
<proteinExistence type="predicted"/>
<sequence>MSTPTPARAQAESPPLRGLAGLAGLVATLVAALGVVALLLLAPLVLLAAPLVAYPLLRARDRRGARPAPAATPPVSPLPADRFGSGAW</sequence>
<dbReference type="RefSeq" id="WP_345455798.1">
    <property type="nucleotide sequence ID" value="NZ_BAABKG010000002.1"/>
</dbReference>
<feature type="region of interest" description="Disordered" evidence="1">
    <location>
        <begin position="63"/>
        <end position="88"/>
    </location>
</feature>
<feature type="transmembrane region" description="Helical" evidence="2">
    <location>
        <begin position="20"/>
        <end position="53"/>
    </location>
</feature>
<comment type="caution">
    <text evidence="3">The sequence shown here is derived from an EMBL/GenBank/DDBJ whole genome shotgun (WGS) entry which is preliminary data.</text>
</comment>
<keyword evidence="2" id="KW-0472">Membrane</keyword>
<organism evidence="3 4">
    <name type="scientific">Nocardioides marinquilinus</name>
    <dbReference type="NCBI Taxonomy" id="1210400"/>
    <lineage>
        <taxon>Bacteria</taxon>
        <taxon>Bacillati</taxon>
        <taxon>Actinomycetota</taxon>
        <taxon>Actinomycetes</taxon>
        <taxon>Propionibacteriales</taxon>
        <taxon>Nocardioidaceae</taxon>
        <taxon>Nocardioides</taxon>
    </lineage>
</organism>
<keyword evidence="2" id="KW-0812">Transmembrane</keyword>
<evidence type="ECO:0000313" key="3">
    <source>
        <dbReference type="EMBL" id="GAA5144611.1"/>
    </source>
</evidence>
<keyword evidence="2" id="KW-1133">Transmembrane helix</keyword>
<dbReference type="EMBL" id="BAABKG010000002">
    <property type="protein sequence ID" value="GAA5144611.1"/>
    <property type="molecule type" value="Genomic_DNA"/>
</dbReference>
<reference evidence="4" key="1">
    <citation type="journal article" date="2019" name="Int. J. Syst. Evol. Microbiol.">
        <title>The Global Catalogue of Microorganisms (GCM) 10K type strain sequencing project: providing services to taxonomists for standard genome sequencing and annotation.</title>
        <authorList>
            <consortium name="The Broad Institute Genomics Platform"/>
            <consortium name="The Broad Institute Genome Sequencing Center for Infectious Disease"/>
            <person name="Wu L."/>
            <person name="Ma J."/>
        </authorList>
    </citation>
    <scope>NUCLEOTIDE SEQUENCE [LARGE SCALE GENOMIC DNA]</scope>
    <source>
        <strain evidence="4">JCM 18459</strain>
    </source>
</reference>
<evidence type="ECO:0000313" key="4">
    <source>
        <dbReference type="Proteomes" id="UP001500221"/>
    </source>
</evidence>
<evidence type="ECO:0000256" key="2">
    <source>
        <dbReference type="SAM" id="Phobius"/>
    </source>
</evidence>